<dbReference type="STRING" id="887929.HMP0721_0209"/>
<dbReference type="InterPro" id="IPR023210">
    <property type="entry name" value="NADP_OxRdtase_dom"/>
</dbReference>
<dbReference type="AlphaFoldDB" id="E6MDX6"/>
<dbReference type="Pfam" id="PF00248">
    <property type="entry name" value="Aldo_ket_red"/>
    <property type="match status" value="1"/>
</dbReference>
<dbReference type="HOGENOM" id="CLU_023205_3_2_9"/>
<sequence>MINQDKQHFQEIGHLGFGLMRLPKAAGSDSEIDLEQTKAMVDHFMAAGLNYFDTAYVYGDGRSEEAARKALVERYPRESFKLATKLCAWMGCDDEASAKQEFYTSLERTGAGYFDFYLLHSIKEDNLDKYDDYGIWDFVKEQKEKGLIKRWGFSFHDKPGLLDKLLTDHPDVDFVQLQLNYADWDDLKILSRANYEVARAHNVSIVVMEPVKGGLLADPPAPVAKILKEADPAASPASWAVRFAASLDGVITVLSGMSTLEQMDDNLSYMRAFKPLSYEEQRVIAQAQQAIADIDSISCTACHYCMPGCPINMPIPDIFTAMNKEILYHKTEDAKVAYAFATDKAGTRASDCIACGQCEDACPQNIHVISRLRDSAAALE</sequence>
<organism evidence="5 6">
    <name type="scientific">Pseudoramibacter alactolyticus ATCC 23263</name>
    <dbReference type="NCBI Taxonomy" id="887929"/>
    <lineage>
        <taxon>Bacteria</taxon>
        <taxon>Bacillati</taxon>
        <taxon>Bacillota</taxon>
        <taxon>Clostridia</taxon>
        <taxon>Eubacteriales</taxon>
        <taxon>Eubacteriaceae</taxon>
        <taxon>Pseudoramibacter</taxon>
    </lineage>
</organism>
<dbReference type="EMBL" id="AEQN01000005">
    <property type="protein sequence ID" value="EFV02735.1"/>
    <property type="molecule type" value="Genomic_DNA"/>
</dbReference>
<feature type="domain" description="4Fe-4S ferredoxin-type" evidence="4">
    <location>
        <begin position="343"/>
        <end position="372"/>
    </location>
</feature>
<dbReference type="SUPFAM" id="SSF51430">
    <property type="entry name" value="NAD(P)-linked oxidoreductase"/>
    <property type="match status" value="1"/>
</dbReference>
<keyword evidence="1" id="KW-0479">Metal-binding</keyword>
<gene>
    <name evidence="5" type="ORF">HMP0721_0209</name>
</gene>
<dbReference type="InterPro" id="IPR009051">
    <property type="entry name" value="Helical_ferredxn"/>
</dbReference>
<evidence type="ECO:0000313" key="6">
    <source>
        <dbReference type="Proteomes" id="UP000004754"/>
    </source>
</evidence>
<dbReference type="InterPro" id="IPR036812">
    <property type="entry name" value="NAD(P)_OxRdtase_dom_sf"/>
</dbReference>
<dbReference type="GO" id="GO:0051536">
    <property type="term" value="F:iron-sulfur cluster binding"/>
    <property type="evidence" value="ECO:0007669"/>
    <property type="project" value="UniProtKB-KW"/>
</dbReference>
<evidence type="ECO:0000256" key="3">
    <source>
        <dbReference type="ARBA" id="ARBA00023014"/>
    </source>
</evidence>
<evidence type="ECO:0000259" key="4">
    <source>
        <dbReference type="PROSITE" id="PS51379"/>
    </source>
</evidence>
<dbReference type="SUPFAM" id="SSF46548">
    <property type="entry name" value="alpha-helical ferredoxin"/>
    <property type="match status" value="1"/>
</dbReference>
<dbReference type="GO" id="GO:0046872">
    <property type="term" value="F:metal ion binding"/>
    <property type="evidence" value="ECO:0007669"/>
    <property type="project" value="UniProtKB-KW"/>
</dbReference>
<keyword evidence="2" id="KW-0408">Iron</keyword>
<name>E6MDX6_9FIRM</name>
<evidence type="ECO:0000256" key="2">
    <source>
        <dbReference type="ARBA" id="ARBA00023004"/>
    </source>
</evidence>
<dbReference type="InterPro" id="IPR053135">
    <property type="entry name" value="AKR2_Oxidoreductase"/>
</dbReference>
<dbReference type="PROSITE" id="PS00198">
    <property type="entry name" value="4FE4S_FER_1"/>
    <property type="match status" value="1"/>
</dbReference>
<dbReference type="Proteomes" id="UP000004754">
    <property type="component" value="Unassembled WGS sequence"/>
</dbReference>
<protein>
    <submittedName>
        <fullName evidence="5">4Fe-4S binding domain protein</fullName>
    </submittedName>
</protein>
<evidence type="ECO:0000256" key="1">
    <source>
        <dbReference type="ARBA" id="ARBA00022723"/>
    </source>
</evidence>
<proteinExistence type="predicted"/>
<keyword evidence="6" id="KW-1185">Reference proteome</keyword>
<evidence type="ECO:0000313" key="5">
    <source>
        <dbReference type="EMBL" id="EFV02735.1"/>
    </source>
</evidence>
<dbReference type="RefSeq" id="WP_006597626.1">
    <property type="nucleotide sequence ID" value="NZ_GL622359.1"/>
</dbReference>
<keyword evidence="3" id="KW-0411">Iron-sulfur</keyword>
<dbReference type="eggNOG" id="COG1453">
    <property type="taxonomic scope" value="Bacteria"/>
</dbReference>
<dbReference type="PANTHER" id="PTHR43312:SF2">
    <property type="entry name" value="OXIDOREDUCTASE"/>
    <property type="match status" value="1"/>
</dbReference>
<comment type="caution">
    <text evidence="5">The sequence shown here is derived from an EMBL/GenBank/DDBJ whole genome shotgun (WGS) entry which is preliminary data.</text>
</comment>
<dbReference type="OrthoDB" id="9773828at2"/>
<reference evidence="5 6" key="1">
    <citation type="submission" date="2010-12" db="EMBL/GenBank/DDBJ databases">
        <authorList>
            <person name="Muzny D."/>
            <person name="Qin X."/>
            <person name="Deng J."/>
            <person name="Jiang H."/>
            <person name="Liu Y."/>
            <person name="Qu J."/>
            <person name="Song X.-Z."/>
            <person name="Zhang L."/>
            <person name="Thornton R."/>
            <person name="Coyle M."/>
            <person name="Francisco L."/>
            <person name="Jackson L."/>
            <person name="Javaid M."/>
            <person name="Korchina V."/>
            <person name="Kovar C."/>
            <person name="Mata R."/>
            <person name="Mathew T."/>
            <person name="Ngo R."/>
            <person name="Nguyen L."/>
            <person name="Nguyen N."/>
            <person name="Okwuonu G."/>
            <person name="Ongeri F."/>
            <person name="Pham C."/>
            <person name="Simmons D."/>
            <person name="Wilczek-Boney K."/>
            <person name="Hale W."/>
            <person name="Jakkamsetti A."/>
            <person name="Pham P."/>
            <person name="Ruth R."/>
            <person name="San Lucas F."/>
            <person name="Warren J."/>
            <person name="Zhang J."/>
            <person name="Zhao Z."/>
            <person name="Zhou C."/>
            <person name="Zhu D."/>
            <person name="Lee S."/>
            <person name="Bess C."/>
            <person name="Blankenburg K."/>
            <person name="Forbes L."/>
            <person name="Fu Q."/>
            <person name="Gubbala S."/>
            <person name="Hirani K."/>
            <person name="Jayaseelan J.C."/>
            <person name="Lara F."/>
            <person name="Munidasa M."/>
            <person name="Palculict T."/>
            <person name="Patil S."/>
            <person name="Pu L.-L."/>
            <person name="Saada N."/>
            <person name="Tang L."/>
            <person name="Weissenberger G."/>
            <person name="Zhu Y."/>
            <person name="Hemphill L."/>
            <person name="Shang Y."/>
            <person name="Youmans B."/>
            <person name="Ayvaz T."/>
            <person name="Ross M."/>
            <person name="Santibanez J."/>
            <person name="Aqrawi P."/>
            <person name="Gross S."/>
            <person name="Joshi V."/>
            <person name="Fowler G."/>
            <person name="Nazareth L."/>
            <person name="Reid J."/>
            <person name="Worley K."/>
            <person name="Petrosino J."/>
            <person name="Highlander S."/>
            <person name="Gibbs R."/>
        </authorList>
    </citation>
    <scope>NUCLEOTIDE SEQUENCE [LARGE SCALE GENOMIC DNA]</scope>
    <source>
        <strain evidence="5 6">ATCC 23263</strain>
    </source>
</reference>
<dbReference type="PANTHER" id="PTHR43312">
    <property type="entry name" value="D-THREO-ALDOSE 1-DEHYDROGENASE"/>
    <property type="match status" value="1"/>
</dbReference>
<dbReference type="Gene3D" id="1.10.1060.10">
    <property type="entry name" value="Alpha-helical ferredoxin"/>
    <property type="match status" value="1"/>
</dbReference>
<dbReference type="InterPro" id="IPR017900">
    <property type="entry name" value="4Fe4S_Fe_S_CS"/>
</dbReference>
<dbReference type="PROSITE" id="PS51379">
    <property type="entry name" value="4FE4S_FER_2"/>
    <property type="match status" value="2"/>
</dbReference>
<dbReference type="CDD" id="cd19096">
    <property type="entry name" value="AKR_Fe-S_oxidoreductase"/>
    <property type="match status" value="1"/>
</dbReference>
<accession>E6MDX6</accession>
<dbReference type="Pfam" id="PF13187">
    <property type="entry name" value="Fer4_9"/>
    <property type="match status" value="1"/>
</dbReference>
<dbReference type="Gene3D" id="3.20.20.100">
    <property type="entry name" value="NADP-dependent oxidoreductase domain"/>
    <property type="match status" value="1"/>
</dbReference>
<feature type="domain" description="4Fe-4S ferredoxin-type" evidence="4">
    <location>
        <begin position="290"/>
        <end position="319"/>
    </location>
</feature>
<dbReference type="InterPro" id="IPR017896">
    <property type="entry name" value="4Fe4S_Fe-S-bd"/>
</dbReference>